<sequence length="642" mass="71543">MAPNAYQKFSVHATLHLRASRHTWTSAERRNTILTIYHGDPTVRQHYSTSNTEISTLLNLFPDVAYTTANVVEARSHHTLPGVLASVQIPPAPLTRHARPVQPGQPTEPAHPIQPARSTRSATAARSAQSPQPTQTTPAVQAPAVVGSIASTHTGTPYEFWPPLPWPYEPDLPDVGAGVMSLQNKSIFMNTMPHQLDEETSWHGAKFIGSGSSGAAGLWCKVDEQGNVIDRMVVKDNVAFLRDGWRDPKNWRDRLPREIAIHRRLESRRSAETEACRHIVKYRGHRLLMSRRRFRLYTDYASGGDLQVAMTKSFHDKSSGVQPKDASTQEFIPEAFIWHTIKALASACLIMQHGTASDEPAEDWRPIVHLDLQLPNILLNIQNKKRKRSADETDNSSVAGPSKRLKSIEQAAAEGTRTGTGGHDTSQTSPEDAQIEDKEIVPMLTDFGLSTFDLDFDHCPGLNENPLDHILPHSHYNTRYSPEHQYQNPEDIQSLDEKTDVWGIGRIAWALIVNQWDPFGPMREGGPEDPITGSPLLPLSRRVSYNMGINDFYDQEVLIGSREWPAVNLYSEPLKALVRDCLRFWKDYRPTPREVLDRVNNHLLANPQLVDGMDVVGTGLVLPDDNGFQVGGEVLVAAGPTP</sequence>
<dbReference type="Gene3D" id="1.10.510.10">
    <property type="entry name" value="Transferase(Phosphotransferase) domain 1"/>
    <property type="match status" value="1"/>
</dbReference>
<dbReference type="PROSITE" id="PS50011">
    <property type="entry name" value="PROTEIN_KINASE_DOM"/>
    <property type="match status" value="1"/>
</dbReference>
<comment type="catalytic activity">
    <reaction evidence="7">
        <text>L-threonyl-[protein] + ATP = O-phospho-L-threonyl-[protein] + ADP + H(+)</text>
        <dbReference type="Rhea" id="RHEA:46608"/>
        <dbReference type="Rhea" id="RHEA-COMP:11060"/>
        <dbReference type="Rhea" id="RHEA-COMP:11605"/>
        <dbReference type="ChEBI" id="CHEBI:15378"/>
        <dbReference type="ChEBI" id="CHEBI:30013"/>
        <dbReference type="ChEBI" id="CHEBI:30616"/>
        <dbReference type="ChEBI" id="CHEBI:61977"/>
        <dbReference type="ChEBI" id="CHEBI:456216"/>
        <dbReference type="EC" id="2.7.11.1"/>
    </reaction>
</comment>
<keyword evidence="6" id="KW-0067">ATP-binding</keyword>
<keyword evidence="3" id="KW-0808">Transferase</keyword>
<keyword evidence="2" id="KW-0723">Serine/threonine-protein kinase</keyword>
<name>A0A8H7IZG0_9PLEO</name>
<accession>A0A8H7IZG0</accession>
<feature type="compositionally biased region" description="Low complexity" evidence="9">
    <location>
        <begin position="114"/>
        <end position="133"/>
    </location>
</feature>
<evidence type="ECO:0000256" key="8">
    <source>
        <dbReference type="ARBA" id="ARBA00048679"/>
    </source>
</evidence>
<evidence type="ECO:0000256" key="2">
    <source>
        <dbReference type="ARBA" id="ARBA00022527"/>
    </source>
</evidence>
<dbReference type="SUPFAM" id="SSF56112">
    <property type="entry name" value="Protein kinase-like (PK-like)"/>
    <property type="match status" value="1"/>
</dbReference>
<dbReference type="SMART" id="SM00220">
    <property type="entry name" value="S_TKc"/>
    <property type="match status" value="1"/>
</dbReference>
<feature type="region of interest" description="Disordered" evidence="9">
    <location>
        <begin position="384"/>
        <end position="437"/>
    </location>
</feature>
<proteinExistence type="predicted"/>
<keyword evidence="12" id="KW-1185">Reference proteome</keyword>
<organism evidence="11 12">
    <name type="scientific">Ascochyta lentis</name>
    <dbReference type="NCBI Taxonomy" id="205686"/>
    <lineage>
        <taxon>Eukaryota</taxon>
        <taxon>Fungi</taxon>
        <taxon>Dikarya</taxon>
        <taxon>Ascomycota</taxon>
        <taxon>Pezizomycotina</taxon>
        <taxon>Dothideomycetes</taxon>
        <taxon>Pleosporomycetidae</taxon>
        <taxon>Pleosporales</taxon>
        <taxon>Pleosporineae</taxon>
        <taxon>Didymellaceae</taxon>
        <taxon>Ascochyta</taxon>
    </lineage>
</organism>
<dbReference type="InterPro" id="IPR000719">
    <property type="entry name" value="Prot_kinase_dom"/>
</dbReference>
<comment type="caution">
    <text evidence="11">The sequence shown here is derived from an EMBL/GenBank/DDBJ whole genome shotgun (WGS) entry which is preliminary data.</text>
</comment>
<feature type="region of interest" description="Disordered" evidence="9">
    <location>
        <begin position="94"/>
        <end position="142"/>
    </location>
</feature>
<evidence type="ECO:0000256" key="3">
    <source>
        <dbReference type="ARBA" id="ARBA00022679"/>
    </source>
</evidence>
<dbReference type="GO" id="GO:0005524">
    <property type="term" value="F:ATP binding"/>
    <property type="evidence" value="ECO:0007669"/>
    <property type="project" value="UniProtKB-KW"/>
</dbReference>
<evidence type="ECO:0000256" key="6">
    <source>
        <dbReference type="ARBA" id="ARBA00022840"/>
    </source>
</evidence>
<evidence type="ECO:0000259" key="10">
    <source>
        <dbReference type="PROSITE" id="PS50011"/>
    </source>
</evidence>
<gene>
    <name evidence="11" type="ORF">EKO04_009107</name>
</gene>
<dbReference type="EC" id="2.7.11.1" evidence="1"/>
<evidence type="ECO:0000256" key="1">
    <source>
        <dbReference type="ARBA" id="ARBA00012513"/>
    </source>
</evidence>
<protein>
    <recommendedName>
        <fullName evidence="1">non-specific serine/threonine protein kinase</fullName>
        <ecNumber evidence="1">2.7.11.1</ecNumber>
    </recommendedName>
</protein>
<comment type="catalytic activity">
    <reaction evidence="8">
        <text>L-seryl-[protein] + ATP = O-phospho-L-seryl-[protein] + ADP + H(+)</text>
        <dbReference type="Rhea" id="RHEA:17989"/>
        <dbReference type="Rhea" id="RHEA-COMP:9863"/>
        <dbReference type="Rhea" id="RHEA-COMP:11604"/>
        <dbReference type="ChEBI" id="CHEBI:15378"/>
        <dbReference type="ChEBI" id="CHEBI:29999"/>
        <dbReference type="ChEBI" id="CHEBI:30616"/>
        <dbReference type="ChEBI" id="CHEBI:83421"/>
        <dbReference type="ChEBI" id="CHEBI:456216"/>
        <dbReference type="EC" id="2.7.11.1"/>
    </reaction>
</comment>
<evidence type="ECO:0000256" key="7">
    <source>
        <dbReference type="ARBA" id="ARBA00047899"/>
    </source>
</evidence>
<dbReference type="GO" id="GO:0004674">
    <property type="term" value="F:protein serine/threonine kinase activity"/>
    <property type="evidence" value="ECO:0007669"/>
    <property type="project" value="UniProtKB-KW"/>
</dbReference>
<reference evidence="11" key="1">
    <citation type="submission" date="2018-12" db="EMBL/GenBank/DDBJ databases">
        <authorList>
            <person name="Syme R.A."/>
            <person name="Farfan-Caceres L."/>
            <person name="Lichtenzveig J."/>
        </authorList>
    </citation>
    <scope>NUCLEOTIDE SEQUENCE</scope>
    <source>
        <strain evidence="11">Al4</strain>
    </source>
</reference>
<dbReference type="OrthoDB" id="3673723at2759"/>
<evidence type="ECO:0000313" key="11">
    <source>
        <dbReference type="EMBL" id="KAF9692816.1"/>
    </source>
</evidence>
<keyword evidence="4" id="KW-0547">Nucleotide-binding</keyword>
<evidence type="ECO:0000256" key="4">
    <source>
        <dbReference type="ARBA" id="ARBA00022741"/>
    </source>
</evidence>
<evidence type="ECO:0000256" key="5">
    <source>
        <dbReference type="ARBA" id="ARBA00022777"/>
    </source>
</evidence>
<keyword evidence="5" id="KW-0418">Kinase</keyword>
<feature type="domain" description="Protein kinase" evidence="10">
    <location>
        <begin position="202"/>
        <end position="605"/>
    </location>
</feature>
<dbReference type="AlphaFoldDB" id="A0A8H7IZG0"/>
<dbReference type="PANTHER" id="PTHR43671">
    <property type="entry name" value="SERINE/THREONINE-PROTEIN KINASE NEK"/>
    <property type="match status" value="1"/>
</dbReference>
<evidence type="ECO:0000313" key="12">
    <source>
        <dbReference type="Proteomes" id="UP000651452"/>
    </source>
</evidence>
<dbReference type="InterPro" id="IPR011009">
    <property type="entry name" value="Kinase-like_dom_sf"/>
</dbReference>
<dbReference type="InterPro" id="IPR050660">
    <property type="entry name" value="NEK_Ser/Thr_kinase"/>
</dbReference>
<reference evidence="11" key="2">
    <citation type="submission" date="2020-09" db="EMBL/GenBank/DDBJ databases">
        <title>Reference genome assembly for Australian Ascochyta lentis isolate Al4.</title>
        <authorList>
            <person name="Lee R.C."/>
            <person name="Farfan-Caceres L.M."/>
            <person name="Debler J.W."/>
            <person name="Williams A.H."/>
            <person name="Henares B.M."/>
        </authorList>
    </citation>
    <scope>NUCLEOTIDE SEQUENCE</scope>
    <source>
        <strain evidence="11">Al4</strain>
    </source>
</reference>
<dbReference type="Proteomes" id="UP000651452">
    <property type="component" value="Unassembled WGS sequence"/>
</dbReference>
<evidence type="ECO:0000256" key="9">
    <source>
        <dbReference type="SAM" id="MobiDB-lite"/>
    </source>
</evidence>
<dbReference type="PANTHER" id="PTHR43671:SF98">
    <property type="entry name" value="SERINE_THREONINE-PROTEIN KINASE NEK11"/>
    <property type="match status" value="1"/>
</dbReference>
<dbReference type="EMBL" id="RZGK01000017">
    <property type="protein sequence ID" value="KAF9692816.1"/>
    <property type="molecule type" value="Genomic_DNA"/>
</dbReference>